<dbReference type="InterPro" id="IPR003010">
    <property type="entry name" value="C-N_Hydrolase"/>
</dbReference>
<evidence type="ECO:0000256" key="1">
    <source>
        <dbReference type="ARBA" id="ARBA00010613"/>
    </source>
</evidence>
<gene>
    <name evidence="4" type="ORF">JJQ90_01155</name>
</gene>
<dbReference type="InterPro" id="IPR045254">
    <property type="entry name" value="Nit1/2_C-N_Hydrolase"/>
</dbReference>
<comment type="caution">
    <text evidence="4">The sequence shown here is derived from an EMBL/GenBank/DDBJ whole genome shotgun (WGS) entry which is preliminary data.</text>
</comment>
<organism evidence="4 5">
    <name type="scientific">Falsiroseomonas oleicola</name>
    <dbReference type="NCBI Taxonomy" id="2801474"/>
    <lineage>
        <taxon>Bacteria</taxon>
        <taxon>Pseudomonadati</taxon>
        <taxon>Pseudomonadota</taxon>
        <taxon>Alphaproteobacteria</taxon>
        <taxon>Acetobacterales</taxon>
        <taxon>Roseomonadaceae</taxon>
        <taxon>Falsiroseomonas</taxon>
    </lineage>
</organism>
<dbReference type="CDD" id="cd07572">
    <property type="entry name" value="nit"/>
    <property type="match status" value="1"/>
</dbReference>
<keyword evidence="5" id="KW-1185">Reference proteome</keyword>
<keyword evidence="2 4" id="KW-0378">Hydrolase</keyword>
<dbReference type="InterPro" id="IPR001110">
    <property type="entry name" value="UPF0012_CS"/>
</dbReference>
<dbReference type="GO" id="GO:0016787">
    <property type="term" value="F:hydrolase activity"/>
    <property type="evidence" value="ECO:0007669"/>
    <property type="project" value="UniProtKB-KW"/>
</dbReference>
<dbReference type="RefSeq" id="WP_216872640.1">
    <property type="nucleotide sequence ID" value="NZ_JAERQM010000001.1"/>
</dbReference>
<evidence type="ECO:0000313" key="5">
    <source>
        <dbReference type="Proteomes" id="UP000689967"/>
    </source>
</evidence>
<accession>A0ABS6H436</accession>
<dbReference type="PROSITE" id="PS01227">
    <property type="entry name" value="UPF0012"/>
    <property type="match status" value="1"/>
</dbReference>
<comment type="similarity">
    <text evidence="1">Belongs to the carbon-nitrogen hydrolase superfamily. NIT1/NIT2 family.</text>
</comment>
<dbReference type="PANTHER" id="PTHR23088:SF27">
    <property type="entry name" value="DEAMINATED GLUTATHIONE AMIDASE"/>
    <property type="match status" value="1"/>
</dbReference>
<reference evidence="4 5" key="1">
    <citation type="submission" date="2021-01" db="EMBL/GenBank/DDBJ databases">
        <title>Roseomonas sp. nov, a bacterium isolated from an oil production mixture in Yumen Oilfield.</title>
        <authorList>
            <person name="Wu D."/>
        </authorList>
    </citation>
    <scope>NUCLEOTIDE SEQUENCE [LARGE SCALE GENOMIC DNA]</scope>
    <source>
        <strain evidence="4 5">ROY-5-3</strain>
    </source>
</reference>
<name>A0ABS6H436_9PROT</name>
<evidence type="ECO:0000259" key="3">
    <source>
        <dbReference type="PROSITE" id="PS50263"/>
    </source>
</evidence>
<evidence type="ECO:0000313" key="4">
    <source>
        <dbReference type="EMBL" id="MBU8542291.1"/>
    </source>
</evidence>
<sequence>MRVAVVQMNPGHDKSANIAQAERLIDAAVAAERPGLVALPEIWTCLGGDRATRHAAAEALPETGSPDPGGEAYEFLRGMARRHGIHLHGGSIGERGPEKLYNTTLAFGPEGRELARYRKIHLFDIVTPDGAGYRESATYGGGQAVVTYQAGPIRVGCAICYDIRFPELFLALRRAGAELILLPAAFTVPTGRDHWETLIRARAIETQCWFAAPATWGEHQERGGPRQTYGHSLIVDPWGRVVAQLPEGVGFAAADIDQAVTARLRRDMPVLEHRDAAQVSY</sequence>
<dbReference type="PANTHER" id="PTHR23088">
    <property type="entry name" value="NITRILASE-RELATED"/>
    <property type="match status" value="1"/>
</dbReference>
<dbReference type="EMBL" id="JAERQM010000001">
    <property type="protein sequence ID" value="MBU8542291.1"/>
    <property type="molecule type" value="Genomic_DNA"/>
</dbReference>
<proteinExistence type="inferred from homology"/>
<dbReference type="PROSITE" id="PS50263">
    <property type="entry name" value="CN_HYDROLASE"/>
    <property type="match status" value="1"/>
</dbReference>
<dbReference type="Pfam" id="PF00795">
    <property type="entry name" value="CN_hydrolase"/>
    <property type="match status" value="1"/>
</dbReference>
<dbReference type="Proteomes" id="UP000689967">
    <property type="component" value="Unassembled WGS sequence"/>
</dbReference>
<protein>
    <submittedName>
        <fullName evidence="4">Carbon-nitrogen hydrolase family protein</fullName>
    </submittedName>
</protein>
<evidence type="ECO:0000256" key="2">
    <source>
        <dbReference type="ARBA" id="ARBA00022801"/>
    </source>
</evidence>
<feature type="domain" description="CN hydrolase" evidence="3">
    <location>
        <begin position="1"/>
        <end position="258"/>
    </location>
</feature>